<evidence type="ECO:0000313" key="3">
    <source>
        <dbReference type="Proteomes" id="UP000275408"/>
    </source>
</evidence>
<dbReference type="AlphaFoldDB" id="A0A3M6UUR6"/>
<reference evidence="2 3" key="1">
    <citation type="journal article" date="2018" name="Sci. Rep.">
        <title>Comparative analysis of the Pocillopora damicornis genome highlights role of immune system in coral evolution.</title>
        <authorList>
            <person name="Cunning R."/>
            <person name="Bay R.A."/>
            <person name="Gillette P."/>
            <person name="Baker A.C."/>
            <person name="Traylor-Knowles N."/>
        </authorList>
    </citation>
    <scope>NUCLEOTIDE SEQUENCE [LARGE SCALE GENOMIC DNA]</scope>
    <source>
        <strain evidence="2">RSMAS</strain>
        <tissue evidence="2">Whole animal</tissue>
    </source>
</reference>
<feature type="non-terminal residue" evidence="2">
    <location>
        <position position="1"/>
    </location>
</feature>
<dbReference type="InterPro" id="IPR039477">
    <property type="entry name" value="ILEI/PANDER_dom"/>
</dbReference>
<keyword evidence="3" id="KW-1185">Reference proteome</keyword>
<accession>A0A3M6UUR6</accession>
<evidence type="ECO:0000313" key="2">
    <source>
        <dbReference type="EMBL" id="RMX57433.1"/>
    </source>
</evidence>
<dbReference type="EMBL" id="RCHS01000654">
    <property type="protein sequence ID" value="RMX57433.1"/>
    <property type="molecule type" value="Genomic_DNA"/>
</dbReference>
<name>A0A3M6UUR6_POCDA</name>
<dbReference type="Pfam" id="PF15711">
    <property type="entry name" value="ILEI"/>
    <property type="match status" value="1"/>
</dbReference>
<comment type="caution">
    <text evidence="2">The sequence shown here is derived from an EMBL/GenBank/DDBJ whole genome shotgun (WGS) entry which is preliminary data.</text>
</comment>
<gene>
    <name evidence="2" type="ORF">pdam_00006985</name>
</gene>
<sequence length="113" mass="12646">AVLGTRGFDTYEDSSAGNRLRDYLNGLHGHKIVLVAIQDEGSIHMSPAIDALKRLGATDPVQPDDRGSFAFAGYAEANKPQWITQRRIRKEIVQENSFFTYDEFTENSQGNEL</sequence>
<dbReference type="Proteomes" id="UP000275408">
    <property type="component" value="Unassembled WGS sequence"/>
</dbReference>
<organism evidence="2 3">
    <name type="scientific">Pocillopora damicornis</name>
    <name type="common">Cauliflower coral</name>
    <name type="synonym">Millepora damicornis</name>
    <dbReference type="NCBI Taxonomy" id="46731"/>
    <lineage>
        <taxon>Eukaryota</taxon>
        <taxon>Metazoa</taxon>
        <taxon>Cnidaria</taxon>
        <taxon>Anthozoa</taxon>
        <taxon>Hexacorallia</taxon>
        <taxon>Scleractinia</taxon>
        <taxon>Astrocoeniina</taxon>
        <taxon>Pocilloporidae</taxon>
        <taxon>Pocillopora</taxon>
    </lineage>
</organism>
<protein>
    <recommendedName>
        <fullName evidence="1">ILEI/PANDER domain-containing protein</fullName>
    </recommendedName>
</protein>
<proteinExistence type="predicted"/>
<feature type="non-terminal residue" evidence="2">
    <location>
        <position position="113"/>
    </location>
</feature>
<evidence type="ECO:0000259" key="1">
    <source>
        <dbReference type="Pfam" id="PF15711"/>
    </source>
</evidence>
<feature type="domain" description="ILEI/PANDER" evidence="1">
    <location>
        <begin position="2"/>
        <end position="75"/>
    </location>
</feature>